<proteinExistence type="predicted"/>
<feature type="signal peptide" evidence="2">
    <location>
        <begin position="1"/>
        <end position="23"/>
    </location>
</feature>
<feature type="chain" id="PRO_5046568796" evidence="2">
    <location>
        <begin position="24"/>
        <end position="160"/>
    </location>
</feature>
<evidence type="ECO:0000313" key="4">
    <source>
        <dbReference type="EMBL" id="CAL2106523.1"/>
    </source>
</evidence>
<keyword evidence="1 2" id="KW-0732">Signal</keyword>
<dbReference type="Pfam" id="PF18962">
    <property type="entry name" value="Por_Secre_tail"/>
    <property type="match status" value="1"/>
</dbReference>
<evidence type="ECO:0000256" key="2">
    <source>
        <dbReference type="SAM" id="SignalP"/>
    </source>
</evidence>
<dbReference type="InterPro" id="IPR026444">
    <property type="entry name" value="Secre_tail"/>
</dbReference>
<dbReference type="NCBIfam" id="TIGR04183">
    <property type="entry name" value="Por_Secre_tail"/>
    <property type="match status" value="1"/>
</dbReference>
<dbReference type="RefSeq" id="WP_348703696.1">
    <property type="nucleotide sequence ID" value="NZ_CAXIYA010000011.1"/>
</dbReference>
<feature type="domain" description="Secretion system C-terminal sorting" evidence="3">
    <location>
        <begin position="87"/>
        <end position="155"/>
    </location>
</feature>
<protein>
    <submittedName>
        <fullName evidence="4">Por secretion system C-terminal sorting domain-containing protein</fullName>
    </submittedName>
</protein>
<dbReference type="Proteomes" id="UP001497602">
    <property type="component" value="Unassembled WGS sequence"/>
</dbReference>
<reference evidence="4 5" key="1">
    <citation type="submission" date="2024-05" db="EMBL/GenBank/DDBJ databases">
        <authorList>
            <person name="Duchaud E."/>
        </authorList>
    </citation>
    <scope>NUCLEOTIDE SEQUENCE [LARGE SCALE GENOMIC DNA]</scope>
    <source>
        <strain evidence="4">Ena-SAMPLE-TAB-13-05-2024-13:56:06:370-140305</strain>
    </source>
</reference>
<evidence type="ECO:0000313" key="5">
    <source>
        <dbReference type="Proteomes" id="UP001497602"/>
    </source>
</evidence>
<accession>A0ABM9PLH4</accession>
<evidence type="ECO:0000259" key="3">
    <source>
        <dbReference type="Pfam" id="PF18962"/>
    </source>
</evidence>
<gene>
    <name evidence="4" type="ORF">T190115A13A_240002</name>
</gene>
<sequence length="160" mass="17459">MRLKNKLKISIVFLLLSIGALQAQEVVTSSGGNATGEGSSSYSIGGVVYSTHSSAEGSVTEGVQQPYEISTTLGVEIEDIQLNLKAYPNPTINNLTLSIGNYTEKNVSYKLYTIQGRLLEAEKLKDVKTTINMESLPESAYMLSVYSNQNLIKTFKIIKN</sequence>
<comment type="caution">
    <text evidence="4">The sequence shown here is derived from an EMBL/GenBank/DDBJ whole genome shotgun (WGS) entry which is preliminary data.</text>
</comment>
<keyword evidence="5" id="KW-1185">Reference proteome</keyword>
<name>A0ABM9PLH4_9FLAO</name>
<organism evidence="4 5">
    <name type="scientific">Tenacibaculum vairaonense</name>
    <dbReference type="NCBI Taxonomy" id="3137860"/>
    <lineage>
        <taxon>Bacteria</taxon>
        <taxon>Pseudomonadati</taxon>
        <taxon>Bacteroidota</taxon>
        <taxon>Flavobacteriia</taxon>
        <taxon>Flavobacteriales</taxon>
        <taxon>Flavobacteriaceae</taxon>
        <taxon>Tenacibaculum</taxon>
    </lineage>
</organism>
<evidence type="ECO:0000256" key="1">
    <source>
        <dbReference type="ARBA" id="ARBA00022729"/>
    </source>
</evidence>
<dbReference type="EMBL" id="CAXJRC010000016">
    <property type="protein sequence ID" value="CAL2106523.1"/>
    <property type="molecule type" value="Genomic_DNA"/>
</dbReference>